<feature type="transmembrane region" description="Helical" evidence="3">
    <location>
        <begin position="57"/>
        <end position="77"/>
    </location>
</feature>
<dbReference type="Proteomes" id="UP000678895">
    <property type="component" value="Unassembled WGS sequence"/>
</dbReference>
<comment type="caution">
    <text evidence="5">The sequence shown here is derived from an EMBL/GenBank/DDBJ whole genome shotgun (WGS) entry which is preliminary data.</text>
</comment>
<dbReference type="Pfam" id="PF01757">
    <property type="entry name" value="Acyl_transf_3"/>
    <property type="match status" value="1"/>
</dbReference>
<evidence type="ECO:0000313" key="5">
    <source>
        <dbReference type="EMBL" id="GIO41968.1"/>
    </source>
</evidence>
<feature type="transmembrane region" description="Helical" evidence="3">
    <location>
        <begin position="12"/>
        <end position="36"/>
    </location>
</feature>
<sequence length="392" mass="45254">MEKSKEVFLEGIRGLAAVIVMLSHFVIVFFPAANYLNKKQIHLSSFEVSIGNSPLNLIYNGNFAVFLFFVLSGFVVSYKFFKTNNKDEVTSIAVRRYFRLMIPVIVTSTVVYLLMKANLFYNGEAAKLTGSAWLGKQWTFDPSLYQMLKITLFDVFVKGNNQFNNVLWTMKWEFLGSFILFGFMAVFGSFKFRWIIYIILLVIFFNSYYLAFIAGMMMADYINIRKPLFLKGLRINIFFMLSGLFLASYPTHYKGGTKIYDIVNKILDMDSEQIHIIGAILFIFSVLNLSFLQRFFSNHIFVYLGRISYSIYLIHSIFIGTISSYLIIKLNTHMSYAMSSLIIFLFSIVSILGLSALMNRYIDEPSNKFIKRTYNKLITNEILTGTKSMEKA</sequence>
<feature type="transmembrane region" description="Helical" evidence="3">
    <location>
        <begin position="172"/>
        <end position="188"/>
    </location>
</feature>
<feature type="transmembrane region" description="Helical" evidence="3">
    <location>
        <begin position="273"/>
        <end position="291"/>
    </location>
</feature>
<feature type="transmembrane region" description="Helical" evidence="3">
    <location>
        <begin position="303"/>
        <end position="328"/>
    </location>
</feature>
<reference evidence="5" key="1">
    <citation type="submission" date="2021-03" db="EMBL/GenBank/DDBJ databases">
        <title>Antimicrobial resistance genes in bacteria isolated from Japanese honey, and their potential for conferring macrolide and lincosamide resistance in the American foulbrood pathogen Paenibacillus larvae.</title>
        <authorList>
            <person name="Okamoto M."/>
            <person name="Kumagai M."/>
            <person name="Kanamori H."/>
            <person name="Takamatsu D."/>
        </authorList>
    </citation>
    <scope>NUCLEOTIDE SEQUENCE</scope>
    <source>
        <strain evidence="5">J41TS4</strain>
    </source>
</reference>
<dbReference type="InterPro" id="IPR002656">
    <property type="entry name" value="Acyl_transf_3_dom"/>
</dbReference>
<feature type="transmembrane region" description="Helical" evidence="3">
    <location>
        <begin position="235"/>
        <end position="253"/>
    </location>
</feature>
<comment type="subcellular location">
    <subcellularLocation>
        <location evidence="1">Membrane</location>
    </subcellularLocation>
</comment>
<feature type="transmembrane region" description="Helical" evidence="3">
    <location>
        <begin position="97"/>
        <end position="115"/>
    </location>
</feature>
<keyword evidence="5" id="KW-0808">Transferase</keyword>
<dbReference type="InterPro" id="IPR050879">
    <property type="entry name" value="Acyltransferase_3"/>
</dbReference>
<dbReference type="PANTHER" id="PTHR23028:SF134">
    <property type="entry name" value="PUTATIVE (AFU_ORTHOLOGUE AFUA_4G08520)-RELATED"/>
    <property type="match status" value="1"/>
</dbReference>
<evidence type="ECO:0000313" key="6">
    <source>
        <dbReference type="Proteomes" id="UP000678895"/>
    </source>
</evidence>
<dbReference type="GO" id="GO:0016747">
    <property type="term" value="F:acyltransferase activity, transferring groups other than amino-acyl groups"/>
    <property type="evidence" value="ECO:0007669"/>
    <property type="project" value="InterPro"/>
</dbReference>
<dbReference type="AlphaFoldDB" id="A0A920CLV4"/>
<protein>
    <submittedName>
        <fullName evidence="5">Acyltransferase</fullName>
    </submittedName>
</protein>
<keyword evidence="3" id="KW-1133">Transmembrane helix</keyword>
<gene>
    <name evidence="5" type="ORF">J41TS4_17260</name>
</gene>
<feature type="transmembrane region" description="Helical" evidence="3">
    <location>
        <begin position="194"/>
        <end position="214"/>
    </location>
</feature>
<evidence type="ECO:0000256" key="3">
    <source>
        <dbReference type="SAM" id="Phobius"/>
    </source>
</evidence>
<keyword evidence="6" id="KW-1185">Reference proteome</keyword>
<keyword evidence="5" id="KW-0012">Acyltransferase</keyword>
<evidence type="ECO:0000259" key="4">
    <source>
        <dbReference type="Pfam" id="PF01757"/>
    </source>
</evidence>
<feature type="domain" description="Acyltransferase 3" evidence="4">
    <location>
        <begin position="8"/>
        <end position="358"/>
    </location>
</feature>
<keyword evidence="3" id="KW-0472">Membrane</keyword>
<name>A0A920CLV4_9BACL</name>
<comment type="similarity">
    <text evidence="2">Belongs to the acyltransferase 3 family.</text>
</comment>
<dbReference type="RefSeq" id="WP_301626478.1">
    <property type="nucleotide sequence ID" value="NZ_BORS01000005.1"/>
</dbReference>
<dbReference type="PANTHER" id="PTHR23028">
    <property type="entry name" value="ACETYLTRANSFERASE"/>
    <property type="match status" value="1"/>
</dbReference>
<keyword evidence="3" id="KW-0812">Transmembrane</keyword>
<evidence type="ECO:0000256" key="2">
    <source>
        <dbReference type="ARBA" id="ARBA00007400"/>
    </source>
</evidence>
<organism evidence="5 6">
    <name type="scientific">Paenibacillus apis</name>
    <dbReference type="NCBI Taxonomy" id="1792174"/>
    <lineage>
        <taxon>Bacteria</taxon>
        <taxon>Bacillati</taxon>
        <taxon>Bacillota</taxon>
        <taxon>Bacilli</taxon>
        <taxon>Bacillales</taxon>
        <taxon>Paenibacillaceae</taxon>
        <taxon>Paenibacillus</taxon>
    </lineage>
</organism>
<feature type="transmembrane region" description="Helical" evidence="3">
    <location>
        <begin position="334"/>
        <end position="358"/>
    </location>
</feature>
<proteinExistence type="inferred from homology"/>
<evidence type="ECO:0000256" key="1">
    <source>
        <dbReference type="ARBA" id="ARBA00004370"/>
    </source>
</evidence>
<accession>A0A920CLV4</accession>
<dbReference type="EMBL" id="BORS01000005">
    <property type="protein sequence ID" value="GIO41968.1"/>
    <property type="molecule type" value="Genomic_DNA"/>
</dbReference>